<dbReference type="EMBL" id="CP013690">
    <property type="protein sequence ID" value="ALU25619.1"/>
    <property type="molecule type" value="Genomic_DNA"/>
</dbReference>
<organism evidence="1 2">
    <name type="scientific">Myroides odoratimimus</name>
    <dbReference type="NCBI Taxonomy" id="76832"/>
    <lineage>
        <taxon>Bacteria</taxon>
        <taxon>Pseudomonadati</taxon>
        <taxon>Bacteroidota</taxon>
        <taxon>Flavobacteriia</taxon>
        <taxon>Flavobacteriales</taxon>
        <taxon>Flavobacteriaceae</taxon>
        <taxon>Myroides</taxon>
    </lineage>
</organism>
<dbReference type="AlphaFoldDB" id="A0AAI8C3U6"/>
<dbReference type="KEGG" id="mod:AS202_05490"/>
<dbReference type="Proteomes" id="UP000069030">
    <property type="component" value="Chromosome"/>
</dbReference>
<gene>
    <name evidence="1" type="ORF">AS202_05490</name>
</gene>
<protein>
    <submittedName>
        <fullName evidence="1">3-oxoacyl-ACP synthase</fullName>
    </submittedName>
</protein>
<evidence type="ECO:0000313" key="1">
    <source>
        <dbReference type="EMBL" id="ALU25619.1"/>
    </source>
</evidence>
<name>A0AAI8C3U6_9FLAO</name>
<reference evidence="1 2" key="1">
    <citation type="journal article" date="2016" name="J. Zhejiang Univ. Sci. B">
        <title>Antibiotic resistance mechanisms of Myroides sp.</title>
        <authorList>
            <person name="Hu S."/>
            <person name="Yuan S."/>
            <person name="Qu H."/>
            <person name="Jiang T."/>
            <person name="Zhou Y."/>
            <person name="Wang M."/>
            <person name="Ming D."/>
        </authorList>
    </citation>
    <scope>NUCLEOTIDE SEQUENCE [LARGE SCALE GENOMIC DNA]</scope>
    <source>
        <strain evidence="1 2">PR63039</strain>
    </source>
</reference>
<proteinExistence type="predicted"/>
<evidence type="ECO:0000313" key="2">
    <source>
        <dbReference type="Proteomes" id="UP000069030"/>
    </source>
</evidence>
<sequence length="208" mass="23907">MTEQYKYSISKWCTVSDEVVSLNDKVVFTGDKGDFAAFVKAYYKANEIDYSKFFKMDPMSKLAFIGAECLLMDEVFEKPTHDIALLFSNASSSLDTDLKHSETIVDRDNFYPSPAVFVYTLANICLAEVSIRHKLQSENTFFISPRFDIDLMHTQASYLLEANRAKKVICAWVEYLGGAYQFFGYIVEPQQEGKIEHTKENIKEIYKI</sequence>
<accession>A0AAI8C3U6</accession>
<dbReference type="RefSeq" id="WP_058699208.1">
    <property type="nucleotide sequence ID" value="NZ_CP013690.1"/>
</dbReference>